<dbReference type="GO" id="GO:0003676">
    <property type="term" value="F:nucleic acid binding"/>
    <property type="evidence" value="ECO:0007669"/>
    <property type="project" value="InterPro"/>
</dbReference>
<dbReference type="InterPro" id="IPR036397">
    <property type="entry name" value="RNaseH_sf"/>
</dbReference>
<dbReference type="Gene3D" id="3.30.420.10">
    <property type="entry name" value="Ribonuclease H-like superfamily/Ribonuclease H"/>
    <property type="match status" value="1"/>
</dbReference>
<organism evidence="1 2">
    <name type="scientific">Habropoda laboriosa</name>
    <dbReference type="NCBI Taxonomy" id="597456"/>
    <lineage>
        <taxon>Eukaryota</taxon>
        <taxon>Metazoa</taxon>
        <taxon>Ecdysozoa</taxon>
        <taxon>Arthropoda</taxon>
        <taxon>Hexapoda</taxon>
        <taxon>Insecta</taxon>
        <taxon>Pterygota</taxon>
        <taxon>Neoptera</taxon>
        <taxon>Endopterygota</taxon>
        <taxon>Hymenoptera</taxon>
        <taxon>Apocrita</taxon>
        <taxon>Aculeata</taxon>
        <taxon>Apoidea</taxon>
        <taxon>Anthophila</taxon>
        <taxon>Apidae</taxon>
        <taxon>Habropoda</taxon>
    </lineage>
</organism>
<protein>
    <recommendedName>
        <fullName evidence="3">Histone-lysine N-methyltransferase SETMAR</fullName>
    </recommendedName>
</protein>
<accession>A0A0L7QS38</accession>
<evidence type="ECO:0000313" key="1">
    <source>
        <dbReference type="EMBL" id="KOC61443.1"/>
    </source>
</evidence>
<name>A0A0L7QS38_9HYME</name>
<gene>
    <name evidence="1" type="ORF">WH47_06300</name>
</gene>
<dbReference type="EMBL" id="KQ414760">
    <property type="protein sequence ID" value="KOC61443.1"/>
    <property type="molecule type" value="Genomic_DNA"/>
</dbReference>
<reference evidence="1 2" key="1">
    <citation type="submission" date="2015-07" db="EMBL/GenBank/DDBJ databases">
        <title>The genome of Habropoda laboriosa.</title>
        <authorList>
            <person name="Pan H."/>
            <person name="Kapheim K."/>
        </authorList>
    </citation>
    <scope>NUCLEOTIDE SEQUENCE [LARGE SCALE GENOMIC DNA]</scope>
    <source>
        <strain evidence="1">0110345459</strain>
    </source>
</reference>
<dbReference type="Proteomes" id="UP000053825">
    <property type="component" value="Unassembled WGS sequence"/>
</dbReference>
<proteinExistence type="predicted"/>
<keyword evidence="2" id="KW-1185">Reference proteome</keyword>
<evidence type="ECO:0008006" key="3">
    <source>
        <dbReference type="Google" id="ProtNLM"/>
    </source>
</evidence>
<sequence length="98" mass="11763">MEQRANIKFCFKLGKTFTETFELDVGKLLFKLIIRDISRIWYQDFHIFRSLQNSLNERNLNNFETMKSAIRPFFNNKSEDFYSFHVDGKLSQIVVENT</sequence>
<dbReference type="AlphaFoldDB" id="A0A0L7QS38"/>
<evidence type="ECO:0000313" key="2">
    <source>
        <dbReference type="Proteomes" id="UP000053825"/>
    </source>
</evidence>